<dbReference type="RefSeq" id="WP_166178170.1">
    <property type="nucleotide sequence ID" value="NZ_CP045119.1"/>
</dbReference>
<dbReference type="EMBL" id="CP045119">
    <property type="protein sequence ID" value="QIN84213.1"/>
    <property type="molecule type" value="Genomic_DNA"/>
</dbReference>
<proteinExistence type="predicted"/>
<dbReference type="Gene3D" id="3.40.50.150">
    <property type="entry name" value="Vaccinia Virus protein VP39"/>
    <property type="match status" value="1"/>
</dbReference>
<keyword evidence="2" id="KW-1185">Reference proteome</keyword>
<dbReference type="CDD" id="cd02440">
    <property type="entry name" value="AdoMet_MTases"/>
    <property type="match status" value="1"/>
</dbReference>
<sequence length="278" mass="31913">MRDSEIVEKIESFPRWHYRFDLGGHKTPIYDSKVAVRHRNRALHFFDPIVELFGGSLKGKRVLDLGCNAGWWSLRAINAGADYVLGVDGRRMHVEQSEFVFDVKSVDKDRYDFVEANLFDLDFRKFGEFDIVLCLGLLYHISKPVDLMERINPVSTDLLVVDTAISPAKRSIFEVRRDSLEEARDAVDYEFVLVPSARAVHDLASQFGYRTITLKPDFRNLKGSPDYRGANDYRKGLRRAFLCSKKTDLSGLSAEIEPLPEAPRSFLREAWRNESFGN</sequence>
<dbReference type="Pfam" id="PF08003">
    <property type="entry name" value="Methyltransf_9"/>
    <property type="match status" value="1"/>
</dbReference>
<dbReference type="Proteomes" id="UP000501452">
    <property type="component" value="Chromosome"/>
</dbReference>
<protein>
    <submittedName>
        <fullName evidence="1">DUF1698 domain-containing protein</fullName>
    </submittedName>
</protein>
<dbReference type="AlphaFoldDB" id="A0A6G8QCP3"/>
<dbReference type="KEGG" id="rub:GBA63_17305"/>
<evidence type="ECO:0000313" key="2">
    <source>
        <dbReference type="Proteomes" id="UP000501452"/>
    </source>
</evidence>
<name>A0A6G8QCP3_9ACTN</name>
<gene>
    <name evidence="1" type="ORF">GBA63_17305</name>
</gene>
<dbReference type="InterPro" id="IPR029063">
    <property type="entry name" value="SAM-dependent_MTases_sf"/>
</dbReference>
<reference evidence="1 2" key="1">
    <citation type="submission" date="2019-10" db="EMBL/GenBank/DDBJ databases">
        <title>Rubrobacter sp nov SCSIO 52090 isolated from a deep-sea sediment in the South China Sea.</title>
        <authorList>
            <person name="Chen R.W."/>
        </authorList>
    </citation>
    <scope>NUCLEOTIDE SEQUENCE [LARGE SCALE GENOMIC DNA]</scope>
    <source>
        <strain evidence="1 2">SCSIO 52909</strain>
    </source>
</reference>
<dbReference type="InterPro" id="IPR027555">
    <property type="entry name" value="Mo5U34_MeTrfas-like"/>
</dbReference>
<accession>A0A6G8QCP3</accession>
<dbReference type="SUPFAM" id="SSF53335">
    <property type="entry name" value="S-adenosyl-L-methionine-dependent methyltransferases"/>
    <property type="match status" value="1"/>
</dbReference>
<organism evidence="1 2">
    <name type="scientific">Rubrobacter tropicus</name>
    <dbReference type="NCBI Taxonomy" id="2653851"/>
    <lineage>
        <taxon>Bacteria</taxon>
        <taxon>Bacillati</taxon>
        <taxon>Actinomycetota</taxon>
        <taxon>Rubrobacteria</taxon>
        <taxon>Rubrobacterales</taxon>
        <taxon>Rubrobacteraceae</taxon>
        <taxon>Rubrobacter</taxon>
    </lineage>
</organism>
<evidence type="ECO:0000313" key="1">
    <source>
        <dbReference type="EMBL" id="QIN84213.1"/>
    </source>
</evidence>